<dbReference type="Pfam" id="PF11855">
    <property type="entry name" value="DUF3375"/>
    <property type="match status" value="1"/>
</dbReference>
<reference evidence="3" key="2">
    <citation type="journal article" date="2021" name="PeerJ">
        <title>Extensive microbial diversity within the chicken gut microbiome revealed by metagenomics and culture.</title>
        <authorList>
            <person name="Gilroy R."/>
            <person name="Ravi A."/>
            <person name="Getino M."/>
            <person name="Pursley I."/>
            <person name="Horton D.L."/>
            <person name="Alikhan N.F."/>
            <person name="Baker D."/>
            <person name="Gharbi K."/>
            <person name="Hall N."/>
            <person name="Watson M."/>
            <person name="Adriaenssens E.M."/>
            <person name="Foster-Nyarko E."/>
            <person name="Jarju S."/>
            <person name="Secka A."/>
            <person name="Antonio M."/>
            <person name="Oren A."/>
            <person name="Chaudhuri R.R."/>
            <person name="La Ragione R."/>
            <person name="Hildebrand F."/>
            <person name="Pallen M.J."/>
        </authorList>
    </citation>
    <scope>NUCLEOTIDE SEQUENCE</scope>
    <source>
        <strain evidence="3">17213</strain>
    </source>
</reference>
<sequence>MELSYTAIKNLIDSNVMCRIMRAEKAAFIITFLDRAYVSTDGRARSESELIDVLASVISNINQTAGADIRIDPRRQLTEWASDRCRYLRRFTKPDSTEYFYDITQQGRRTVDMVSSLVTRPYVGTEARLNIIMNVVKEIVLQGSADKRNEYLEELKKQRARLDERIAAIESGQVAVLTPEEISDRFYQFEELSRGLISDLREVEENFRNLYRDIRREVESDEGPKAILLDKFFEKTDLISSSEQGRSAAAFNRLLLSAVGRELLENMLDELYQNQVVQDIKYDTRLTRLYPTLLENSRQINSVIAGLDKQLNYFIGSQLYLEAKSIKRVCKKITAKTTTHSELMELKEEPFLTFELPVVTPMLPVDRPLFTEKAVQDLLDDEVPEGDENTVNLDSLLTLKHIDVDKLRERLYLKLARQGSTTLQEVIAENPPEFGAEEVFAYRQLAAEEFEMQVSPGVPEKVGYESDPDAYKGFSVMTMDRTEIRLKDEQKPGAELTPEAELAAYGAEELIEIIDEPAPRPRKLKEGSSDAAGSSAESSAERAEDGAEPAAAASAADESTEE</sequence>
<proteinExistence type="predicted"/>
<evidence type="ECO:0000313" key="3">
    <source>
        <dbReference type="EMBL" id="MBO8416076.1"/>
    </source>
</evidence>
<protein>
    <submittedName>
        <fullName evidence="3">DUF3375 family protein</fullName>
    </submittedName>
</protein>
<evidence type="ECO:0000313" key="4">
    <source>
        <dbReference type="Proteomes" id="UP000823631"/>
    </source>
</evidence>
<organism evidence="3 4">
    <name type="scientific">Candidatus Avisuccinivibrio stercorigallinarum</name>
    <dbReference type="NCBI Taxonomy" id="2840704"/>
    <lineage>
        <taxon>Bacteria</taxon>
        <taxon>Pseudomonadati</taxon>
        <taxon>Pseudomonadota</taxon>
        <taxon>Gammaproteobacteria</taxon>
        <taxon>Aeromonadales</taxon>
        <taxon>Succinivibrionaceae</taxon>
        <taxon>Succinivibrionaceae incertae sedis</taxon>
        <taxon>Candidatus Avisuccinivibrio</taxon>
    </lineage>
</organism>
<accession>A0A9D9GTJ9</accession>
<evidence type="ECO:0000256" key="2">
    <source>
        <dbReference type="SAM" id="MobiDB-lite"/>
    </source>
</evidence>
<feature type="compositionally biased region" description="Low complexity" evidence="2">
    <location>
        <begin position="548"/>
        <end position="562"/>
    </location>
</feature>
<reference evidence="3" key="1">
    <citation type="submission" date="2020-10" db="EMBL/GenBank/DDBJ databases">
        <authorList>
            <person name="Gilroy R."/>
        </authorList>
    </citation>
    <scope>NUCLEOTIDE SEQUENCE</scope>
    <source>
        <strain evidence="3">17213</strain>
    </source>
</reference>
<dbReference type="InterPro" id="IPR021804">
    <property type="entry name" value="DUF3375"/>
</dbReference>
<evidence type="ECO:0000256" key="1">
    <source>
        <dbReference type="SAM" id="Coils"/>
    </source>
</evidence>
<feature type="coiled-coil region" evidence="1">
    <location>
        <begin position="141"/>
        <end position="172"/>
    </location>
</feature>
<feature type="compositionally biased region" description="Low complexity" evidence="2">
    <location>
        <begin position="529"/>
        <end position="538"/>
    </location>
</feature>
<gene>
    <name evidence="3" type="ORF">IAB19_06835</name>
</gene>
<dbReference type="Proteomes" id="UP000823631">
    <property type="component" value="Unassembled WGS sequence"/>
</dbReference>
<dbReference type="EMBL" id="JADINH010000144">
    <property type="protein sequence ID" value="MBO8416076.1"/>
    <property type="molecule type" value="Genomic_DNA"/>
</dbReference>
<comment type="caution">
    <text evidence="3">The sequence shown here is derived from an EMBL/GenBank/DDBJ whole genome shotgun (WGS) entry which is preliminary data.</text>
</comment>
<name>A0A9D9GTJ9_9GAMM</name>
<keyword evidence="1" id="KW-0175">Coiled coil</keyword>
<feature type="region of interest" description="Disordered" evidence="2">
    <location>
        <begin position="514"/>
        <end position="562"/>
    </location>
</feature>
<dbReference type="AlphaFoldDB" id="A0A9D9GTJ9"/>